<dbReference type="EMBL" id="KN600791">
    <property type="protein sequence ID" value="KHJ80396.1"/>
    <property type="molecule type" value="Genomic_DNA"/>
</dbReference>
<dbReference type="Proteomes" id="UP000053660">
    <property type="component" value="Unassembled WGS sequence"/>
</dbReference>
<protein>
    <recommendedName>
        <fullName evidence="1">Mutator-like transposase domain-containing protein</fullName>
    </recommendedName>
</protein>
<organism evidence="2 3">
    <name type="scientific">Oesophagostomum dentatum</name>
    <name type="common">Nodular worm</name>
    <dbReference type="NCBI Taxonomy" id="61180"/>
    <lineage>
        <taxon>Eukaryota</taxon>
        <taxon>Metazoa</taxon>
        <taxon>Ecdysozoa</taxon>
        <taxon>Nematoda</taxon>
        <taxon>Chromadorea</taxon>
        <taxon>Rhabditida</taxon>
        <taxon>Rhabditina</taxon>
        <taxon>Rhabditomorpha</taxon>
        <taxon>Strongyloidea</taxon>
        <taxon>Strongylidae</taxon>
        <taxon>Oesophagostomum</taxon>
    </lineage>
</organism>
<proteinExistence type="predicted"/>
<dbReference type="InterPro" id="IPR049012">
    <property type="entry name" value="Mutator_transp_dom"/>
</dbReference>
<dbReference type="OrthoDB" id="5788485at2759"/>
<accession>A0A0B1S910</accession>
<dbReference type="AlphaFoldDB" id="A0A0B1S910"/>
<dbReference type="Pfam" id="PF20700">
    <property type="entry name" value="Mutator"/>
    <property type="match status" value="1"/>
</dbReference>
<dbReference type="PANTHER" id="PTHR31751:SF42">
    <property type="entry name" value="PROTEIN CBG10204"/>
    <property type="match status" value="1"/>
</dbReference>
<dbReference type="PANTHER" id="PTHR31751">
    <property type="entry name" value="SI:CH211-108C17.2-RELATED-RELATED"/>
    <property type="match status" value="1"/>
</dbReference>
<evidence type="ECO:0000313" key="3">
    <source>
        <dbReference type="Proteomes" id="UP000053660"/>
    </source>
</evidence>
<sequence>MNGINLEGVAMPEQIPPFLVKSLEEEIAKFNVLSTNTTDWNPEDFTDDITSDEDMAPQDPALLKKYFLVEGEQLLELFRFCPKCGHSMDSESSVRLIANGAAPVVQYVCEYCRGRKLKRWEGQKRASNHPSEKIFLGNLAAAVSAITTGLRYELKRWAKQLGLAMFSKTTFWKYFEYTKDAMDIVYAAHQEKVLDVVRSKNENETGLNLAADGSYDSRGYSALIGKAVVADLATKLVLHTEVLHRSETDNISGKMEVEGIRRMLRWIVQQGMRINSLTTDRSRNIGALLSEMRAELGPISHFYDGWHTVKWVGNRLHEESKASGCAPITVWTENVKTFLWKSIKTPETGRYTRCSHGPLEGSRPEIMIEGQPLWGTSVCEAKNALNRIHCRKEIFYPISAYHFYAKMTTVHFNTLQLAEMAGERKVENETTIKRKYLSRSSRMVFKTPADHQWRNAVFEKVLEIRRKMVENDRQDDAQDEEKLQASTSAVMLAEDAFDDLIEDIPLQEEMRPKY</sequence>
<gene>
    <name evidence="2" type="ORF">OESDEN_19929</name>
</gene>
<keyword evidence="3" id="KW-1185">Reference proteome</keyword>
<name>A0A0B1S910_OESDE</name>
<evidence type="ECO:0000313" key="2">
    <source>
        <dbReference type="EMBL" id="KHJ80396.1"/>
    </source>
</evidence>
<evidence type="ECO:0000259" key="1">
    <source>
        <dbReference type="Pfam" id="PF20700"/>
    </source>
</evidence>
<feature type="domain" description="Mutator-like transposase" evidence="1">
    <location>
        <begin position="81"/>
        <end position="319"/>
    </location>
</feature>
<reference evidence="2 3" key="1">
    <citation type="submission" date="2014-03" db="EMBL/GenBank/DDBJ databases">
        <title>Draft genome of the hookworm Oesophagostomum dentatum.</title>
        <authorList>
            <person name="Mitreva M."/>
        </authorList>
    </citation>
    <scope>NUCLEOTIDE SEQUENCE [LARGE SCALE GENOMIC DNA]</scope>
    <source>
        <strain evidence="2 3">OD-Hann</strain>
    </source>
</reference>